<evidence type="ECO:0000256" key="3">
    <source>
        <dbReference type="ARBA" id="ARBA00022679"/>
    </source>
</evidence>
<dbReference type="EMBL" id="LSDC01000101">
    <property type="protein sequence ID" value="KXB58245.1"/>
    <property type="molecule type" value="Genomic_DNA"/>
</dbReference>
<reference evidence="10" key="1">
    <citation type="submission" date="2016-01" db="EMBL/GenBank/DDBJ databases">
        <authorList>
            <person name="Mitreva M."/>
            <person name="Pepin K.H."/>
            <person name="Mihindukulasuriya K.A."/>
            <person name="Fulton R."/>
            <person name="Fronick C."/>
            <person name="O'Laughlin M."/>
            <person name="Miner T."/>
            <person name="Herter B."/>
            <person name="Rosa B.A."/>
            <person name="Cordes M."/>
            <person name="Tomlinson C."/>
            <person name="Wollam A."/>
            <person name="Palsikar V.B."/>
            <person name="Mardis E.R."/>
            <person name="Wilson R.K."/>
        </authorList>
    </citation>
    <scope>NUCLEOTIDE SEQUENCE [LARGE SCALE GENOMIC DNA]</scope>
    <source>
        <strain evidence="10">DNF01167</strain>
    </source>
</reference>
<dbReference type="Proteomes" id="UP000070355">
    <property type="component" value="Unassembled WGS sequence"/>
</dbReference>
<keyword evidence="5" id="KW-0680">Restriction system</keyword>
<accession>A0A133ZS36</accession>
<feature type="domain" description="Type III restriction/modification enzyme methylation subunit" evidence="8">
    <location>
        <begin position="34"/>
        <end position="90"/>
    </location>
</feature>
<dbReference type="PROSITE" id="PS00092">
    <property type="entry name" value="N6_MTASE"/>
    <property type="match status" value="1"/>
</dbReference>
<dbReference type="InterPro" id="IPR002052">
    <property type="entry name" value="DNA_methylase_N6_adenine_CS"/>
</dbReference>
<protein>
    <submittedName>
        <fullName evidence="9">DNA (Cytosine-5-)-methyltransferase</fullName>
    </submittedName>
</protein>
<keyword evidence="3 9" id="KW-0808">Transferase</keyword>
<comment type="similarity">
    <text evidence="1">Belongs to the N(4)/N(6)-methyltransferase family.</text>
</comment>
<organism evidence="9 10">
    <name type="scientific">Gemella haemolysans</name>
    <dbReference type="NCBI Taxonomy" id="1379"/>
    <lineage>
        <taxon>Bacteria</taxon>
        <taxon>Bacillati</taxon>
        <taxon>Bacillota</taxon>
        <taxon>Bacilli</taxon>
        <taxon>Bacillales</taxon>
        <taxon>Gemellaceae</taxon>
        <taxon>Gemella</taxon>
    </lineage>
</organism>
<dbReference type="SUPFAM" id="SSF53335">
    <property type="entry name" value="S-adenosyl-L-methionine-dependent methyltransferases"/>
    <property type="match status" value="1"/>
</dbReference>
<dbReference type="InterPro" id="IPR029063">
    <property type="entry name" value="SAM-dependent_MTases_sf"/>
</dbReference>
<dbReference type="InterPro" id="IPR001091">
    <property type="entry name" value="RM_Methyltransferase"/>
</dbReference>
<dbReference type="PRINTS" id="PR00508">
    <property type="entry name" value="S21N4MTFRASE"/>
</dbReference>
<sequence>MKKELENLLLQHEEFLVEGILNKNKLSELARKYDAKLLNVLMKEEKIKNHFFSELEEGILVFKKDVFLQFINNKEFLPDSFTAYKTKIGLGSRDGSLLSENHDIVLNFPYKDCILEGGQTKEDAKRDEIFFNETLAPKEITKLLDDKVFTNFKRYDKDGEHEVKEIKEDDNFIIKGNNLVVLHSLKKKYAGKVKCIYIDPPYNTGSDSFGYNDRFNHSTWLTFMANRIDAAKELLSNDGIMFVHCDDNEQAYLKVLMDEKFQKNNFIGNIVYRKRKSQANLSKNISSIHEYILIYRKTDQGELKKVIPKFDITKFKNPDNDPRGPYDTNPCTNKGGSVYPITTPTGKTIVDEWRFTEETFNKLLEDNRIVFPNKGMGKPRYKKFLEEKKQVGIIPNTMWGDIIEDRESEEEEIETWWDDLATNQDANIDLKKLFNDTVFAYPKAEDLIKRILEISTEERDLVLDFHLGSGTTAAVAHKMNRQYIGIEQMEYIESVTVERMKKVITGEQGGISKDVNWQGGGEFVYCELKNDAEDFKNSIIESQSTGELIELFNLARKSSFLSYRVEPKKLKEREFLELSFAEQKQLLLEIIDQNNLYVNFSDIDDDTYRISEYEKKLNKEFYGGE</sequence>
<evidence type="ECO:0000256" key="2">
    <source>
        <dbReference type="ARBA" id="ARBA00022603"/>
    </source>
</evidence>
<dbReference type="GO" id="GO:0003677">
    <property type="term" value="F:DNA binding"/>
    <property type="evidence" value="ECO:0007669"/>
    <property type="project" value="InterPro"/>
</dbReference>
<evidence type="ECO:0000259" key="8">
    <source>
        <dbReference type="Pfam" id="PF12564"/>
    </source>
</evidence>
<dbReference type="STRING" id="1379.HMPREF3186_01483"/>
<dbReference type="GO" id="GO:0009307">
    <property type="term" value="P:DNA restriction-modification system"/>
    <property type="evidence" value="ECO:0007669"/>
    <property type="project" value="UniProtKB-KW"/>
</dbReference>
<feature type="region of interest" description="Disordered" evidence="6">
    <location>
        <begin position="318"/>
        <end position="337"/>
    </location>
</feature>
<dbReference type="Pfam" id="PF12564">
    <property type="entry name" value="TypeIII_RM_meth"/>
    <property type="match status" value="1"/>
</dbReference>
<name>A0A133ZS36_9BACL</name>
<feature type="domain" description="DNA methylase N-4/N-6" evidence="7">
    <location>
        <begin position="193"/>
        <end position="494"/>
    </location>
</feature>
<dbReference type="InterPro" id="IPR002941">
    <property type="entry name" value="DNA_methylase_N4/N6"/>
</dbReference>
<dbReference type="OrthoDB" id="9800801at2"/>
<gene>
    <name evidence="9" type="ORF">HMPREF3186_01483</name>
</gene>
<dbReference type="GO" id="GO:0008170">
    <property type="term" value="F:N-methyltransferase activity"/>
    <property type="evidence" value="ECO:0007669"/>
    <property type="project" value="InterPro"/>
</dbReference>
<dbReference type="RefSeq" id="WP_060914563.1">
    <property type="nucleotide sequence ID" value="NZ_KQ959982.1"/>
</dbReference>
<dbReference type="InterPro" id="IPR002295">
    <property type="entry name" value="N4/N6-MTase_EcoPI_Mod-like"/>
</dbReference>
<keyword evidence="2 9" id="KW-0489">Methyltransferase</keyword>
<dbReference type="PIRSF" id="PIRSF015855">
    <property type="entry name" value="TypeIII_Mtase_mKpnI"/>
    <property type="match status" value="1"/>
</dbReference>
<evidence type="ECO:0000256" key="5">
    <source>
        <dbReference type="ARBA" id="ARBA00022747"/>
    </source>
</evidence>
<dbReference type="AlphaFoldDB" id="A0A133ZS36"/>
<evidence type="ECO:0000256" key="4">
    <source>
        <dbReference type="ARBA" id="ARBA00022691"/>
    </source>
</evidence>
<dbReference type="InterPro" id="IPR022221">
    <property type="entry name" value="TypeIII_RM_meth"/>
</dbReference>
<comment type="caution">
    <text evidence="9">The sequence shown here is derived from an EMBL/GenBank/DDBJ whole genome shotgun (WGS) entry which is preliminary data.</text>
</comment>
<keyword evidence="4" id="KW-0949">S-adenosyl-L-methionine</keyword>
<dbReference type="GO" id="GO:0032259">
    <property type="term" value="P:methylation"/>
    <property type="evidence" value="ECO:0007669"/>
    <property type="project" value="UniProtKB-KW"/>
</dbReference>
<proteinExistence type="inferred from homology"/>
<evidence type="ECO:0000256" key="1">
    <source>
        <dbReference type="ARBA" id="ARBA00006594"/>
    </source>
</evidence>
<evidence type="ECO:0000259" key="7">
    <source>
        <dbReference type="Pfam" id="PF01555"/>
    </source>
</evidence>
<dbReference type="Pfam" id="PF01555">
    <property type="entry name" value="N6_N4_Mtase"/>
    <property type="match status" value="1"/>
</dbReference>
<dbReference type="Gene3D" id="3.40.50.150">
    <property type="entry name" value="Vaccinia Virus protein VP39"/>
    <property type="match status" value="1"/>
</dbReference>
<evidence type="ECO:0000256" key="6">
    <source>
        <dbReference type="SAM" id="MobiDB-lite"/>
    </source>
</evidence>
<evidence type="ECO:0000313" key="10">
    <source>
        <dbReference type="Proteomes" id="UP000070355"/>
    </source>
</evidence>
<dbReference type="PATRIC" id="fig|1379.3.peg.1469"/>
<evidence type="ECO:0000313" key="9">
    <source>
        <dbReference type="EMBL" id="KXB58245.1"/>
    </source>
</evidence>